<dbReference type="Pfam" id="PF02852">
    <property type="entry name" value="Pyr_redox_dim"/>
    <property type="match status" value="1"/>
</dbReference>
<evidence type="ECO:0000256" key="12">
    <source>
        <dbReference type="RuleBase" id="RU003691"/>
    </source>
</evidence>
<dbReference type="SUPFAM" id="SSF55424">
    <property type="entry name" value="FAD/NAD-linked reductases, dimerisation (C-terminal) domain"/>
    <property type="match status" value="1"/>
</dbReference>
<dbReference type="InterPro" id="IPR023753">
    <property type="entry name" value="FAD/NAD-binding_dom"/>
</dbReference>
<organism evidence="15 16">
    <name type="scientific">Muntiacus reevesi</name>
    <name type="common">Reeves' muntjac</name>
    <name type="synonym">Cervus reevesi</name>
    <dbReference type="NCBI Taxonomy" id="9886"/>
    <lineage>
        <taxon>Eukaryota</taxon>
        <taxon>Metazoa</taxon>
        <taxon>Chordata</taxon>
        <taxon>Craniata</taxon>
        <taxon>Vertebrata</taxon>
        <taxon>Euteleostomi</taxon>
        <taxon>Mammalia</taxon>
        <taxon>Eutheria</taxon>
        <taxon>Laurasiatheria</taxon>
        <taxon>Artiodactyla</taxon>
        <taxon>Ruminantia</taxon>
        <taxon>Pecora</taxon>
        <taxon>Cervidae</taxon>
        <taxon>Muntiacinae</taxon>
        <taxon>Muntiacus</taxon>
    </lineage>
</organism>
<evidence type="ECO:0000256" key="7">
    <source>
        <dbReference type="ARBA" id="ARBA00023027"/>
    </source>
</evidence>
<keyword evidence="9 12" id="KW-0676">Redox-active center</keyword>
<evidence type="ECO:0000256" key="4">
    <source>
        <dbReference type="ARBA" id="ARBA00022630"/>
    </source>
</evidence>
<evidence type="ECO:0000256" key="11">
    <source>
        <dbReference type="ARBA" id="ARBA00049187"/>
    </source>
</evidence>
<proteinExistence type="inferred from homology"/>
<dbReference type="GO" id="GO:0005739">
    <property type="term" value="C:mitochondrion"/>
    <property type="evidence" value="ECO:0007669"/>
    <property type="project" value="TreeGrafter"/>
</dbReference>
<dbReference type="AlphaFoldDB" id="A0A5N3XL61"/>
<feature type="domain" description="Pyridine nucleotide-disulphide oxidoreductase dimerisation" evidence="13">
    <location>
        <begin position="307"/>
        <end position="355"/>
    </location>
</feature>
<protein>
    <recommendedName>
        <fullName evidence="3">dihydrolipoyl dehydrogenase</fullName>
        <ecNumber evidence="3">1.8.1.4</ecNumber>
    </recommendedName>
    <alternativeName>
        <fullName evidence="10">Dihydrolipoamide dehydrogenase</fullName>
    </alternativeName>
</protein>
<gene>
    <name evidence="15" type="ORF">FD755_013219</name>
</gene>
<name>A0A5N3XL61_MUNRE</name>
<dbReference type="GO" id="GO:0050660">
    <property type="term" value="F:flavin adenine dinucleotide binding"/>
    <property type="evidence" value="ECO:0007669"/>
    <property type="project" value="TreeGrafter"/>
</dbReference>
<evidence type="ECO:0000313" key="15">
    <source>
        <dbReference type="EMBL" id="KAB0374727.1"/>
    </source>
</evidence>
<comment type="cofactor">
    <cofactor evidence="1">
        <name>FAD</name>
        <dbReference type="ChEBI" id="CHEBI:57692"/>
    </cofactor>
</comment>
<comment type="catalytic activity">
    <reaction evidence="11">
        <text>N(6)-[(R)-dihydrolipoyl]-L-lysyl-[protein] + NAD(+) = N(6)-[(R)-lipoyl]-L-lysyl-[protein] + NADH + H(+)</text>
        <dbReference type="Rhea" id="RHEA:15045"/>
        <dbReference type="Rhea" id="RHEA-COMP:10474"/>
        <dbReference type="Rhea" id="RHEA-COMP:10475"/>
        <dbReference type="ChEBI" id="CHEBI:15378"/>
        <dbReference type="ChEBI" id="CHEBI:57540"/>
        <dbReference type="ChEBI" id="CHEBI:57945"/>
        <dbReference type="ChEBI" id="CHEBI:83099"/>
        <dbReference type="ChEBI" id="CHEBI:83100"/>
        <dbReference type="EC" id="1.8.1.4"/>
    </reaction>
</comment>
<dbReference type="GO" id="GO:0006103">
    <property type="term" value="P:2-oxoglutarate metabolic process"/>
    <property type="evidence" value="ECO:0007669"/>
    <property type="project" value="TreeGrafter"/>
</dbReference>
<dbReference type="InterPro" id="IPR012999">
    <property type="entry name" value="Pyr_OxRdtase_I_AS"/>
</dbReference>
<comment type="similarity">
    <text evidence="2 12">Belongs to the class-I pyridine nucleotide-disulfide oxidoreductase family.</text>
</comment>
<keyword evidence="4 12" id="KW-0285">Flavoprotein</keyword>
<evidence type="ECO:0000259" key="13">
    <source>
        <dbReference type="Pfam" id="PF02852"/>
    </source>
</evidence>
<dbReference type="SUPFAM" id="SSF51905">
    <property type="entry name" value="FAD/NAD(P)-binding domain"/>
    <property type="match status" value="1"/>
</dbReference>
<evidence type="ECO:0000256" key="6">
    <source>
        <dbReference type="ARBA" id="ARBA00023002"/>
    </source>
</evidence>
<evidence type="ECO:0000256" key="3">
    <source>
        <dbReference type="ARBA" id="ARBA00012608"/>
    </source>
</evidence>
<evidence type="ECO:0000256" key="8">
    <source>
        <dbReference type="ARBA" id="ARBA00023157"/>
    </source>
</evidence>
<dbReference type="Proteomes" id="UP000326062">
    <property type="component" value="Chromosome 8"/>
</dbReference>
<keyword evidence="5 12" id="KW-0274">FAD</keyword>
<dbReference type="InterPro" id="IPR016156">
    <property type="entry name" value="FAD/NAD-linked_Rdtase_dimer_sf"/>
</dbReference>
<evidence type="ECO:0000313" key="16">
    <source>
        <dbReference type="Proteomes" id="UP000326062"/>
    </source>
</evidence>
<dbReference type="EMBL" id="VCEB01000007">
    <property type="protein sequence ID" value="KAB0374727.1"/>
    <property type="molecule type" value="Genomic_DNA"/>
</dbReference>
<evidence type="ECO:0000256" key="1">
    <source>
        <dbReference type="ARBA" id="ARBA00001974"/>
    </source>
</evidence>
<dbReference type="Pfam" id="PF12831">
    <property type="entry name" value="FAD_oxidored"/>
    <property type="match status" value="1"/>
</dbReference>
<dbReference type="Pfam" id="PF07992">
    <property type="entry name" value="Pyr_redox_2"/>
    <property type="match status" value="1"/>
</dbReference>
<keyword evidence="16" id="KW-1185">Reference proteome</keyword>
<evidence type="ECO:0000256" key="9">
    <source>
        <dbReference type="ARBA" id="ARBA00023284"/>
    </source>
</evidence>
<dbReference type="InterPro" id="IPR004099">
    <property type="entry name" value="Pyr_nucl-diS_OxRdtase_dimer"/>
</dbReference>
<feature type="non-terminal residue" evidence="15">
    <location>
        <position position="1"/>
    </location>
</feature>
<dbReference type="GO" id="GO:0045252">
    <property type="term" value="C:oxoglutarate dehydrogenase complex"/>
    <property type="evidence" value="ECO:0007669"/>
    <property type="project" value="TreeGrafter"/>
</dbReference>
<reference evidence="15 16" key="1">
    <citation type="submission" date="2019-06" db="EMBL/GenBank/DDBJ databases">
        <title>Discovery of a novel chromosome fission-fusion reversal in muntjac.</title>
        <authorList>
            <person name="Mudd A.B."/>
            <person name="Bredeson J.V."/>
            <person name="Baum R."/>
            <person name="Hockemeyer D."/>
            <person name="Rokhsar D.S."/>
        </authorList>
    </citation>
    <scope>NUCLEOTIDE SEQUENCE [LARGE SCALE GENOMIC DNA]</scope>
    <source>
        <strain evidence="15">UCam_UCB_Mr</strain>
        <tissue evidence="15">Fibroblast cell line</tissue>
    </source>
</reference>
<dbReference type="PRINTS" id="PR00368">
    <property type="entry name" value="FADPNR"/>
</dbReference>
<evidence type="ECO:0000256" key="10">
    <source>
        <dbReference type="ARBA" id="ARBA00031281"/>
    </source>
</evidence>
<keyword evidence="7" id="KW-0520">NAD</keyword>
<dbReference type="PROSITE" id="PS00076">
    <property type="entry name" value="PYRIDINE_REDOX_1"/>
    <property type="match status" value="1"/>
</dbReference>
<dbReference type="PANTHER" id="PTHR22912:SF151">
    <property type="entry name" value="DIHYDROLIPOYL DEHYDROGENASE, MITOCHONDRIAL"/>
    <property type="match status" value="1"/>
</dbReference>
<dbReference type="GO" id="GO:0004148">
    <property type="term" value="F:dihydrolipoyl dehydrogenase (NADH) activity"/>
    <property type="evidence" value="ECO:0007669"/>
    <property type="project" value="UniProtKB-EC"/>
</dbReference>
<keyword evidence="6 12" id="KW-0560">Oxidoreductase</keyword>
<evidence type="ECO:0000259" key="14">
    <source>
        <dbReference type="Pfam" id="PF07992"/>
    </source>
</evidence>
<dbReference type="Gene3D" id="3.30.390.30">
    <property type="match status" value="2"/>
</dbReference>
<dbReference type="Gene3D" id="3.50.50.60">
    <property type="entry name" value="FAD/NAD(P)-binding domain"/>
    <property type="match status" value="3"/>
</dbReference>
<dbReference type="PANTHER" id="PTHR22912">
    <property type="entry name" value="DISULFIDE OXIDOREDUCTASE"/>
    <property type="match status" value="1"/>
</dbReference>
<keyword evidence="8" id="KW-1015">Disulfide bond</keyword>
<accession>A0A5N3XL61</accession>
<comment type="caution">
    <text evidence="15">The sequence shown here is derived from an EMBL/GenBank/DDBJ whole genome shotgun (WGS) entry which is preliminary data.</text>
</comment>
<feature type="domain" description="FAD/NAD(P)-binding" evidence="14">
    <location>
        <begin position="131"/>
        <end position="288"/>
    </location>
</feature>
<evidence type="ECO:0000256" key="5">
    <source>
        <dbReference type="ARBA" id="ARBA00022827"/>
    </source>
</evidence>
<dbReference type="InterPro" id="IPR050151">
    <property type="entry name" value="Class-I_Pyr_Nuc-Dis_Oxidored"/>
</dbReference>
<evidence type="ECO:0000256" key="2">
    <source>
        <dbReference type="ARBA" id="ARBA00007532"/>
    </source>
</evidence>
<dbReference type="InterPro" id="IPR036188">
    <property type="entry name" value="FAD/NAD-bd_sf"/>
</dbReference>
<dbReference type="EC" id="1.8.1.4" evidence="3"/>
<dbReference type="PRINTS" id="PR00411">
    <property type="entry name" value="PNDRDTASEI"/>
</dbReference>
<sequence length="407" mass="42874">KGHFNRISHGLQGVSVVPLRTYADLPIDVDVTVIGSGPEGYVAAIKTAQLGFKTVCVEKNETLGGTCLNVGCIPSKALLNNSHFYHLAHGKDCASRGIEMSEVRLNLEKMMEQKSNAVKVLMGGTITGKTQVTATKADGIPEKLVAIGAGVIGVELGSVWQRLGAEVTAVEFSGHVGGVGIGMEISKNFQCILQKQGFKFKLNTKVTGATKKSDGKTDVSIEAASGGKAEVITCDVLLNLELEELGVELGPRGRIPVNTRFQTKILNIYATGDVVAGPMLAQKVEDEGIICAEGMAGGDVHIDCNCVPSVIYTHPEVAGVGKSEEQLKEDGIEYKVGKFPFAANSRAETNADTDGPGAGEMINEAALALEYGAACEDIARVCHAHPNLSEAFREANLAASFGKSINF</sequence>